<evidence type="ECO:0000313" key="3">
    <source>
        <dbReference type="Proteomes" id="UP000253319"/>
    </source>
</evidence>
<keyword evidence="1" id="KW-0472">Membrane</keyword>
<evidence type="ECO:0000256" key="1">
    <source>
        <dbReference type="SAM" id="Phobius"/>
    </source>
</evidence>
<name>A0A365NZJ5_9FLAO</name>
<sequence>MDKSFIKSKIIPYHIQNLLLTVIGFFIVDYFFETDSLTKLIAFLILNLILIFGNPSQFLVNFEIDDEKIIFVFINSYFAEKKLVIPIKKLQCYEIESSGYFSENSEIIFHEAFSFEKFIIFDRNLIFRLEKFCKSNAIKLKTGFLQ</sequence>
<keyword evidence="1" id="KW-1133">Transmembrane helix</keyword>
<protein>
    <submittedName>
        <fullName evidence="2">Uncharacterized protein</fullName>
    </submittedName>
</protein>
<dbReference type="AlphaFoldDB" id="A0A365NZJ5"/>
<evidence type="ECO:0000313" key="2">
    <source>
        <dbReference type="EMBL" id="RBA27640.1"/>
    </source>
</evidence>
<gene>
    <name evidence="2" type="ORF">DPN68_11260</name>
</gene>
<keyword evidence="1" id="KW-0812">Transmembrane</keyword>
<keyword evidence="3" id="KW-1185">Reference proteome</keyword>
<dbReference type="EMBL" id="QLST01000015">
    <property type="protein sequence ID" value="RBA27640.1"/>
    <property type="molecule type" value="Genomic_DNA"/>
</dbReference>
<organism evidence="2 3">
    <name type="scientific">Flavobacterium tibetense</name>
    <dbReference type="NCBI Taxonomy" id="2233533"/>
    <lineage>
        <taxon>Bacteria</taxon>
        <taxon>Pseudomonadati</taxon>
        <taxon>Bacteroidota</taxon>
        <taxon>Flavobacteriia</taxon>
        <taxon>Flavobacteriales</taxon>
        <taxon>Flavobacteriaceae</taxon>
        <taxon>Flavobacterium</taxon>
    </lineage>
</organism>
<feature type="transmembrane region" description="Helical" evidence="1">
    <location>
        <begin position="38"/>
        <end position="60"/>
    </location>
</feature>
<dbReference type="RefSeq" id="WP_113989747.1">
    <property type="nucleotide sequence ID" value="NZ_QLST01000015.1"/>
</dbReference>
<reference evidence="2 3" key="1">
    <citation type="submission" date="2018-06" db="EMBL/GenBank/DDBJ databases">
        <title>Flavobacterium tibetense sp. nov., isolated from a wetland YonghuCo on Tibetan Plateau.</title>
        <authorList>
            <person name="Xing P."/>
            <person name="Phurbu D."/>
            <person name="Lu H."/>
        </authorList>
    </citation>
    <scope>NUCLEOTIDE SEQUENCE [LARGE SCALE GENOMIC DNA]</scope>
    <source>
        <strain evidence="2 3">YH5</strain>
    </source>
</reference>
<proteinExistence type="predicted"/>
<comment type="caution">
    <text evidence="2">The sequence shown here is derived from an EMBL/GenBank/DDBJ whole genome shotgun (WGS) entry which is preliminary data.</text>
</comment>
<feature type="transmembrane region" description="Helical" evidence="1">
    <location>
        <begin position="12"/>
        <end position="32"/>
    </location>
</feature>
<accession>A0A365NZJ5</accession>
<dbReference type="Proteomes" id="UP000253319">
    <property type="component" value="Unassembled WGS sequence"/>
</dbReference>